<evidence type="ECO:0000313" key="9">
    <source>
        <dbReference type="EMBL" id="PON93004.1"/>
    </source>
</evidence>
<dbReference type="SMART" id="SM00380">
    <property type="entry name" value="AP2"/>
    <property type="match status" value="1"/>
</dbReference>
<feature type="compositionally biased region" description="Basic residues" evidence="7">
    <location>
        <begin position="1"/>
        <end position="16"/>
    </location>
</feature>
<dbReference type="AlphaFoldDB" id="A0A2P5F5E6"/>
<reference evidence="10" key="1">
    <citation type="submission" date="2016-06" db="EMBL/GenBank/DDBJ databases">
        <title>Parallel loss of symbiosis genes in relatives of nitrogen-fixing non-legume Parasponia.</title>
        <authorList>
            <person name="Van Velzen R."/>
            <person name="Holmer R."/>
            <person name="Bu F."/>
            <person name="Rutten L."/>
            <person name="Van Zeijl A."/>
            <person name="Liu W."/>
            <person name="Santuari L."/>
            <person name="Cao Q."/>
            <person name="Sharma T."/>
            <person name="Shen D."/>
            <person name="Roswanjaya Y."/>
            <person name="Wardhani T."/>
            <person name="Kalhor M.S."/>
            <person name="Jansen J."/>
            <person name="Van den Hoogen J."/>
            <person name="Gungor B."/>
            <person name="Hartog M."/>
            <person name="Hontelez J."/>
            <person name="Verver J."/>
            <person name="Yang W.-C."/>
            <person name="Schijlen E."/>
            <person name="Repin R."/>
            <person name="Schilthuizen M."/>
            <person name="Schranz E."/>
            <person name="Heidstra R."/>
            <person name="Miyata K."/>
            <person name="Fedorova E."/>
            <person name="Kohlen W."/>
            <person name="Bisseling T."/>
            <person name="Smit S."/>
            <person name="Geurts R."/>
        </authorList>
    </citation>
    <scope>NUCLEOTIDE SEQUENCE [LARGE SCALE GENOMIC DNA]</scope>
    <source>
        <strain evidence="10">cv. RG33-2</strain>
    </source>
</reference>
<sequence>MTSGCRRKSSSSRGHQRFVGVRQRPSGRWVAEIKDSLQKVRLWLGTFDTAEDAARAYDDAARALRGANARTNFELPAAASHHHNQYHANLEPFSFEQVSAGSASTGVETEGLLGALKAKLFDGDAKPTRASLLFPLRAKPLVPQQYHQNHHKMTTSTTSPSPSHDHHDVIVLRDHDLVGLGVHHQLPAATSTSLVWSNNEAQPSYPDQVLPSIINHNNIHMNVNAASSGDHWPLLSAAATKTSVSLNYTSNNNSSINPDEIMVHPITSFNNNNDDISGTHQGLCYCSLSHDQQFVVYDNNVTAALLGGSSTNSITTSTTGPWDPLFYMSSVLG</sequence>
<accession>A0A2P5F5E6</accession>
<keyword evidence="2" id="KW-0805">Transcription regulation</keyword>
<keyword evidence="4" id="KW-0804">Transcription</keyword>
<organism evidence="9 10">
    <name type="scientific">Trema orientale</name>
    <name type="common">Charcoal tree</name>
    <name type="synonym">Celtis orientalis</name>
    <dbReference type="NCBI Taxonomy" id="63057"/>
    <lineage>
        <taxon>Eukaryota</taxon>
        <taxon>Viridiplantae</taxon>
        <taxon>Streptophyta</taxon>
        <taxon>Embryophyta</taxon>
        <taxon>Tracheophyta</taxon>
        <taxon>Spermatophyta</taxon>
        <taxon>Magnoliopsida</taxon>
        <taxon>eudicotyledons</taxon>
        <taxon>Gunneridae</taxon>
        <taxon>Pentapetalae</taxon>
        <taxon>rosids</taxon>
        <taxon>fabids</taxon>
        <taxon>Rosales</taxon>
        <taxon>Cannabaceae</taxon>
        <taxon>Trema</taxon>
    </lineage>
</organism>
<protein>
    <submittedName>
        <fullName evidence="9">AP2/ERF domain containing protein</fullName>
    </submittedName>
</protein>
<comment type="similarity">
    <text evidence="6">Belongs to the AP2/ERF transcription factor family. ERF subfamily.</text>
</comment>
<dbReference type="GO" id="GO:0009877">
    <property type="term" value="P:nodulation"/>
    <property type="evidence" value="ECO:0007669"/>
    <property type="project" value="UniProtKB-ARBA"/>
</dbReference>
<dbReference type="PANTHER" id="PTHR31194">
    <property type="entry name" value="SHN SHINE , DNA BINDING / TRANSCRIPTION FACTOR"/>
    <property type="match status" value="1"/>
</dbReference>
<dbReference type="GO" id="GO:0005634">
    <property type="term" value="C:nucleus"/>
    <property type="evidence" value="ECO:0007669"/>
    <property type="project" value="UniProtKB-SubCell"/>
</dbReference>
<dbReference type="InterPro" id="IPR001471">
    <property type="entry name" value="AP2/ERF_dom"/>
</dbReference>
<dbReference type="OrthoDB" id="1157574at2759"/>
<dbReference type="GO" id="GO:0003700">
    <property type="term" value="F:DNA-binding transcription factor activity"/>
    <property type="evidence" value="ECO:0007669"/>
    <property type="project" value="InterPro"/>
</dbReference>
<evidence type="ECO:0000256" key="5">
    <source>
        <dbReference type="ARBA" id="ARBA00023242"/>
    </source>
</evidence>
<evidence type="ECO:0000259" key="8">
    <source>
        <dbReference type="PROSITE" id="PS51032"/>
    </source>
</evidence>
<evidence type="ECO:0000256" key="7">
    <source>
        <dbReference type="SAM" id="MobiDB-lite"/>
    </source>
</evidence>
<dbReference type="FunFam" id="3.30.730.10:FF:000005">
    <property type="entry name" value="ethylene-responsive transcription factor RAP2-11"/>
    <property type="match status" value="1"/>
</dbReference>
<evidence type="ECO:0000256" key="6">
    <source>
        <dbReference type="ARBA" id="ARBA00024343"/>
    </source>
</evidence>
<keyword evidence="5" id="KW-0539">Nucleus</keyword>
<proteinExistence type="inferred from homology"/>
<feature type="domain" description="AP2/ERF" evidence="8">
    <location>
        <begin position="17"/>
        <end position="74"/>
    </location>
</feature>
<dbReference type="InParanoid" id="A0A2P5F5E6"/>
<evidence type="ECO:0000256" key="4">
    <source>
        <dbReference type="ARBA" id="ARBA00023163"/>
    </source>
</evidence>
<name>A0A2P5F5E6_TREOI</name>
<dbReference type="EMBL" id="JXTC01000061">
    <property type="protein sequence ID" value="PON93004.1"/>
    <property type="molecule type" value="Genomic_DNA"/>
</dbReference>
<keyword evidence="10" id="KW-1185">Reference proteome</keyword>
<dbReference type="CDD" id="cd00018">
    <property type="entry name" value="AP2"/>
    <property type="match status" value="1"/>
</dbReference>
<dbReference type="PRINTS" id="PR00367">
    <property type="entry name" value="ETHRSPELEMNT"/>
</dbReference>
<evidence type="ECO:0000256" key="1">
    <source>
        <dbReference type="ARBA" id="ARBA00004123"/>
    </source>
</evidence>
<keyword evidence="3" id="KW-0238">DNA-binding</keyword>
<dbReference type="Pfam" id="PF00847">
    <property type="entry name" value="AP2"/>
    <property type="match status" value="1"/>
</dbReference>
<dbReference type="InterPro" id="IPR036955">
    <property type="entry name" value="AP2/ERF_dom_sf"/>
</dbReference>
<dbReference type="Proteomes" id="UP000237000">
    <property type="component" value="Unassembled WGS sequence"/>
</dbReference>
<evidence type="ECO:0000256" key="3">
    <source>
        <dbReference type="ARBA" id="ARBA00023125"/>
    </source>
</evidence>
<comment type="subcellular location">
    <subcellularLocation>
        <location evidence="1">Nucleus</location>
    </subcellularLocation>
</comment>
<dbReference type="InterPro" id="IPR050913">
    <property type="entry name" value="AP2/ERF_ERF"/>
</dbReference>
<dbReference type="STRING" id="63057.A0A2P5F5E6"/>
<dbReference type="InterPro" id="IPR016177">
    <property type="entry name" value="DNA-bd_dom_sf"/>
</dbReference>
<gene>
    <name evidence="9" type="ORF">TorRG33x02_112830</name>
</gene>
<dbReference type="Gene3D" id="3.30.730.10">
    <property type="entry name" value="AP2/ERF domain"/>
    <property type="match status" value="1"/>
</dbReference>
<dbReference type="SUPFAM" id="SSF54171">
    <property type="entry name" value="DNA-binding domain"/>
    <property type="match status" value="1"/>
</dbReference>
<dbReference type="PROSITE" id="PS51032">
    <property type="entry name" value="AP2_ERF"/>
    <property type="match status" value="1"/>
</dbReference>
<comment type="caution">
    <text evidence="9">The sequence shown here is derived from an EMBL/GenBank/DDBJ whole genome shotgun (WGS) entry which is preliminary data.</text>
</comment>
<dbReference type="GO" id="GO:0003677">
    <property type="term" value="F:DNA binding"/>
    <property type="evidence" value="ECO:0007669"/>
    <property type="project" value="UniProtKB-KW"/>
</dbReference>
<evidence type="ECO:0000256" key="2">
    <source>
        <dbReference type="ARBA" id="ARBA00023015"/>
    </source>
</evidence>
<feature type="region of interest" description="Disordered" evidence="7">
    <location>
        <begin position="1"/>
        <end position="21"/>
    </location>
</feature>
<evidence type="ECO:0000313" key="10">
    <source>
        <dbReference type="Proteomes" id="UP000237000"/>
    </source>
</evidence>
<dbReference type="PANTHER" id="PTHR31194:SF189">
    <property type="entry name" value="AP2_ERF DOMAIN-CONTAINING PROTEIN"/>
    <property type="match status" value="1"/>
</dbReference>